<comment type="function">
    <text evidence="6">Catalyzes the hydrolysis of queuosine 5'-phosphate, releasing the nucleobase queuine (q). Is required for salvage of queuine from exogenous queuosine (Q) that is imported and then converted to queuosine 5'-phosphate intracellularly.</text>
</comment>
<dbReference type="STRING" id="78915.A0A4P9XUL7"/>
<accession>A0A4P9XUL7</accession>
<dbReference type="Proteomes" id="UP000271241">
    <property type="component" value="Unassembled WGS sequence"/>
</dbReference>
<dbReference type="EC" id="3.2.2.-" evidence="6"/>
<sequence>MKSLPCNPVLESAQFVHQHSKDVAIDEAAVERTAHELLRALEEKPYSTADWKRHPLNPNTADDAAIDWIFLVDTLNFSFWSDAGEASPDRFAVVLDGQRYTGYWSLCACINRALAEGIPVTSAAYYAHATDDELRRIFRSDARESVPMLDERLAVMRQTGRILLETFGGSFSQCIRQCQGSALRLLALITKQFPCYRDEGAFMGRTVQYFKRAQILIADIWACFEGQGLGEFHDIDQITMFADYRVPQALVYLNILSYSSDLWALLQRQQPLASGDRLEQEIRAVSIWAVELLRRRMVALRGHNTATPAINAILLDFYLWDYAKTHTDALRSVPIHRTRSIFY</sequence>
<dbReference type="PANTHER" id="PTHR21314">
    <property type="entry name" value="QUEUOSINE 5'-PHOSPHATE N-GLYCOSYLASE_HYDROLASE-RELATED"/>
    <property type="match status" value="1"/>
</dbReference>
<keyword evidence="8" id="KW-1185">Reference proteome</keyword>
<dbReference type="GO" id="GO:0016787">
    <property type="term" value="F:hydrolase activity"/>
    <property type="evidence" value="ECO:0007669"/>
    <property type="project" value="UniProtKB-KW"/>
</dbReference>
<name>A0A4P9XUL7_9FUNG</name>
<keyword evidence="1 6" id="KW-0378">Hydrolase</keyword>
<comment type="catalytic activity">
    <reaction evidence="5 6">
        <text>queuosine 5'-phosphate + H2O = queuine + D-ribose 5-phosphate</text>
        <dbReference type="Rhea" id="RHEA:75387"/>
        <dbReference type="ChEBI" id="CHEBI:15377"/>
        <dbReference type="ChEBI" id="CHEBI:17433"/>
        <dbReference type="ChEBI" id="CHEBI:78346"/>
        <dbReference type="ChEBI" id="CHEBI:194371"/>
    </reaction>
    <physiologicalReaction direction="left-to-right" evidence="5 6">
        <dbReference type="Rhea" id="RHEA:75388"/>
    </physiologicalReaction>
</comment>
<dbReference type="Pfam" id="PF10343">
    <property type="entry name" value="Q_salvage"/>
    <property type="match status" value="1"/>
</dbReference>
<gene>
    <name evidence="7" type="ORF">THASP1DRAFT_28297</name>
</gene>
<evidence type="ECO:0000256" key="6">
    <source>
        <dbReference type="RuleBase" id="RU365002"/>
    </source>
</evidence>
<evidence type="ECO:0000256" key="1">
    <source>
        <dbReference type="ARBA" id="ARBA00022801"/>
    </source>
</evidence>
<dbReference type="InterPro" id="IPR019438">
    <property type="entry name" value="Q_salvage"/>
</dbReference>
<dbReference type="PANTHER" id="PTHR21314:SF0">
    <property type="entry name" value="QUEUOSINE 5'-PHOSPHATE N-GLYCOSYLASE_HYDROLASE"/>
    <property type="match status" value="1"/>
</dbReference>
<protein>
    <recommendedName>
        <fullName evidence="3 6">Queuosine 5'-phosphate N-glycosylase/hydrolase</fullName>
        <ecNumber evidence="6">3.2.2.-</ecNumber>
    </recommendedName>
    <alternativeName>
        <fullName evidence="4 6">Queuosine-nucleotide N-glycosylase/hydrolase</fullName>
    </alternativeName>
</protein>
<reference evidence="8" key="1">
    <citation type="journal article" date="2018" name="Nat. Microbiol.">
        <title>Leveraging single-cell genomics to expand the fungal tree of life.</title>
        <authorList>
            <person name="Ahrendt S.R."/>
            <person name="Quandt C.A."/>
            <person name="Ciobanu D."/>
            <person name="Clum A."/>
            <person name="Salamov A."/>
            <person name="Andreopoulos B."/>
            <person name="Cheng J.F."/>
            <person name="Woyke T."/>
            <person name="Pelin A."/>
            <person name="Henrissat B."/>
            <person name="Reynolds N.K."/>
            <person name="Benny G.L."/>
            <person name="Smith M.E."/>
            <person name="James T.Y."/>
            <person name="Grigoriev I.V."/>
        </authorList>
    </citation>
    <scope>NUCLEOTIDE SEQUENCE [LARGE SCALE GENOMIC DNA]</scope>
    <source>
        <strain evidence="8">RSA 1356</strain>
    </source>
</reference>
<evidence type="ECO:0000256" key="3">
    <source>
        <dbReference type="ARBA" id="ARBA00035306"/>
    </source>
</evidence>
<organism evidence="7 8">
    <name type="scientific">Thamnocephalis sphaerospora</name>
    <dbReference type="NCBI Taxonomy" id="78915"/>
    <lineage>
        <taxon>Eukaryota</taxon>
        <taxon>Fungi</taxon>
        <taxon>Fungi incertae sedis</taxon>
        <taxon>Zoopagomycota</taxon>
        <taxon>Zoopagomycotina</taxon>
        <taxon>Zoopagomycetes</taxon>
        <taxon>Zoopagales</taxon>
        <taxon>Sigmoideomycetaceae</taxon>
        <taxon>Thamnocephalis</taxon>
    </lineage>
</organism>
<proteinExistence type="inferred from homology"/>
<comment type="similarity">
    <text evidence="2 6">Belongs to the QNG1 protein family.</text>
</comment>
<dbReference type="GO" id="GO:0006400">
    <property type="term" value="P:tRNA modification"/>
    <property type="evidence" value="ECO:0007669"/>
    <property type="project" value="TreeGrafter"/>
</dbReference>
<dbReference type="AlphaFoldDB" id="A0A4P9XUL7"/>
<evidence type="ECO:0000313" key="8">
    <source>
        <dbReference type="Proteomes" id="UP000271241"/>
    </source>
</evidence>
<dbReference type="OrthoDB" id="416777at2759"/>
<dbReference type="EMBL" id="KZ992480">
    <property type="protein sequence ID" value="RKP09934.1"/>
    <property type="molecule type" value="Genomic_DNA"/>
</dbReference>
<evidence type="ECO:0000256" key="2">
    <source>
        <dbReference type="ARBA" id="ARBA00035119"/>
    </source>
</evidence>
<evidence type="ECO:0000256" key="5">
    <source>
        <dbReference type="ARBA" id="ARBA00048204"/>
    </source>
</evidence>
<evidence type="ECO:0000256" key="4">
    <source>
        <dbReference type="ARBA" id="ARBA00035393"/>
    </source>
</evidence>
<evidence type="ECO:0000313" key="7">
    <source>
        <dbReference type="EMBL" id="RKP09934.1"/>
    </source>
</evidence>